<evidence type="ECO:0008006" key="6">
    <source>
        <dbReference type="Google" id="ProtNLM"/>
    </source>
</evidence>
<evidence type="ECO:0000256" key="3">
    <source>
        <dbReference type="SAM" id="SignalP"/>
    </source>
</evidence>
<evidence type="ECO:0000256" key="1">
    <source>
        <dbReference type="SAM" id="MobiDB-lite"/>
    </source>
</evidence>
<name>A0ABN2RAA7_9MICO</name>
<keyword evidence="2" id="KW-0472">Membrane</keyword>
<gene>
    <name evidence="4" type="ORF">GCM10009817_02380</name>
</gene>
<keyword evidence="3" id="KW-0732">Signal</keyword>
<evidence type="ECO:0000256" key="2">
    <source>
        <dbReference type="SAM" id="Phobius"/>
    </source>
</evidence>
<dbReference type="Proteomes" id="UP001500013">
    <property type="component" value="Unassembled WGS sequence"/>
</dbReference>
<keyword evidence="2" id="KW-1133">Transmembrane helix</keyword>
<evidence type="ECO:0000313" key="5">
    <source>
        <dbReference type="Proteomes" id="UP001500013"/>
    </source>
</evidence>
<sequence>MRATKASIAVLGLSAVLAGGVIAGATTATAANGNGNGNGHCKRDDDRRAYPPKECKLKLDHDKGHRGERFRFEGDGFKPGESAQGELHSTTVRTGTYVANAQGVISGSFVIPDNFPNGNHTFTLSGISSGVVKSASLTVTPAPAGGGGASSGSMTTGGTTTGGTTAGDGGGLAMTGANVAGIIGGGAALMLAGGALMVASRRRKHVNPAV</sequence>
<proteinExistence type="predicted"/>
<protein>
    <recommendedName>
        <fullName evidence="6">LPXTG-motif cell wall-anchored protein</fullName>
    </recommendedName>
</protein>
<keyword evidence="2" id="KW-0812">Transmembrane</keyword>
<dbReference type="EMBL" id="BAAAPU010000001">
    <property type="protein sequence ID" value="GAA1966101.1"/>
    <property type="molecule type" value="Genomic_DNA"/>
</dbReference>
<accession>A0ABN2RAA7</accession>
<feature type="signal peptide" evidence="3">
    <location>
        <begin position="1"/>
        <end position="30"/>
    </location>
</feature>
<reference evidence="4 5" key="1">
    <citation type="journal article" date="2019" name="Int. J. Syst. Evol. Microbiol.">
        <title>The Global Catalogue of Microorganisms (GCM) 10K type strain sequencing project: providing services to taxonomists for standard genome sequencing and annotation.</title>
        <authorList>
            <consortium name="The Broad Institute Genomics Platform"/>
            <consortium name="The Broad Institute Genome Sequencing Center for Infectious Disease"/>
            <person name="Wu L."/>
            <person name="Ma J."/>
        </authorList>
    </citation>
    <scope>NUCLEOTIDE SEQUENCE [LARGE SCALE GENOMIC DNA]</scope>
    <source>
        <strain evidence="4 5">JCM 15628</strain>
    </source>
</reference>
<feature type="chain" id="PRO_5046727948" description="LPXTG-motif cell wall-anchored protein" evidence="3">
    <location>
        <begin position="31"/>
        <end position="210"/>
    </location>
</feature>
<organism evidence="4 5">
    <name type="scientific">Terrabacter lapilli</name>
    <dbReference type="NCBI Taxonomy" id="436231"/>
    <lineage>
        <taxon>Bacteria</taxon>
        <taxon>Bacillati</taxon>
        <taxon>Actinomycetota</taxon>
        <taxon>Actinomycetes</taxon>
        <taxon>Micrococcales</taxon>
        <taxon>Intrasporangiaceae</taxon>
        <taxon>Terrabacter</taxon>
    </lineage>
</organism>
<comment type="caution">
    <text evidence="4">The sequence shown here is derived from an EMBL/GenBank/DDBJ whole genome shotgun (WGS) entry which is preliminary data.</text>
</comment>
<feature type="region of interest" description="Disordered" evidence="1">
    <location>
        <begin position="143"/>
        <end position="163"/>
    </location>
</feature>
<evidence type="ECO:0000313" key="4">
    <source>
        <dbReference type="EMBL" id="GAA1966101.1"/>
    </source>
</evidence>
<keyword evidence="5" id="KW-1185">Reference proteome</keyword>
<dbReference type="RefSeq" id="WP_344057580.1">
    <property type="nucleotide sequence ID" value="NZ_BAAAPU010000001.1"/>
</dbReference>
<feature type="transmembrane region" description="Helical" evidence="2">
    <location>
        <begin position="179"/>
        <end position="199"/>
    </location>
</feature>